<evidence type="ECO:0000256" key="1">
    <source>
        <dbReference type="SAM" id="MobiDB-lite"/>
    </source>
</evidence>
<dbReference type="AlphaFoldDB" id="K6UEX9"/>
<dbReference type="OrthoDB" id="389969at2759"/>
<dbReference type="KEGG" id="pcy:PCYB_145590"/>
<dbReference type="EMBL" id="DF157106">
    <property type="protein sequence ID" value="GAB69131.1"/>
    <property type="molecule type" value="Genomic_DNA"/>
</dbReference>
<dbReference type="eggNOG" id="ENOG502SZ7K">
    <property type="taxonomic scope" value="Eukaryota"/>
</dbReference>
<organism evidence="2 3">
    <name type="scientific">Plasmodium cynomolgi (strain B)</name>
    <dbReference type="NCBI Taxonomy" id="1120755"/>
    <lineage>
        <taxon>Eukaryota</taxon>
        <taxon>Sar</taxon>
        <taxon>Alveolata</taxon>
        <taxon>Apicomplexa</taxon>
        <taxon>Aconoidasida</taxon>
        <taxon>Haemosporida</taxon>
        <taxon>Plasmodiidae</taxon>
        <taxon>Plasmodium</taxon>
        <taxon>Plasmodium (Plasmodium)</taxon>
    </lineage>
</organism>
<gene>
    <name evidence="2" type="ORF">PCYB_145590</name>
</gene>
<dbReference type="GeneID" id="14695513"/>
<evidence type="ECO:0000313" key="2">
    <source>
        <dbReference type="EMBL" id="GAB69131.1"/>
    </source>
</evidence>
<proteinExistence type="predicted"/>
<reference evidence="2 3" key="1">
    <citation type="journal article" date="2012" name="Nat. Genet.">
        <title>Plasmodium cynomolgi genome sequences provide insight into Plasmodium vivax and the monkey malaria clade.</title>
        <authorList>
            <person name="Tachibana S."/>
            <person name="Sullivan S.A."/>
            <person name="Kawai S."/>
            <person name="Nakamura S."/>
            <person name="Kim H.R."/>
            <person name="Goto N."/>
            <person name="Arisue N."/>
            <person name="Palacpac N.M.Q."/>
            <person name="Honma H."/>
            <person name="Yagi M."/>
            <person name="Tougan T."/>
            <person name="Katakai Y."/>
            <person name="Kaneko O."/>
            <person name="Mita T."/>
            <person name="Kita K."/>
            <person name="Yasutomi Y."/>
            <person name="Sutton P.L."/>
            <person name="Shakhbatyan R."/>
            <person name="Horii T."/>
            <person name="Yasunaga T."/>
            <person name="Barnwell J.W."/>
            <person name="Escalante A.A."/>
            <person name="Carlton J.M."/>
            <person name="Tanabe K."/>
        </authorList>
    </citation>
    <scope>NUCLEOTIDE SEQUENCE [LARGE SCALE GENOMIC DNA]</scope>
    <source>
        <strain evidence="2 3">B</strain>
    </source>
</reference>
<accession>K6UEX9</accession>
<name>K6UEX9_PLACD</name>
<keyword evidence="3" id="KW-1185">Reference proteome</keyword>
<dbReference type="PhylomeDB" id="K6UEX9"/>
<dbReference type="RefSeq" id="XP_004225078.1">
    <property type="nucleotide sequence ID" value="XM_004225030.1"/>
</dbReference>
<sequence length="137" mass="15675">MVERKPGCSNIIVQNFSEFDAYATYKRQDERKKGRDSFVHTKMGIVPKDGTPTDDKKCKASAMFTQVHRSDNIAPDKYWLCPTVDSEKKKKKFLPKLGPYLCVVTRIAARVRRANHSVFVAPSPLRWGISPLRSLLY</sequence>
<evidence type="ECO:0000313" key="3">
    <source>
        <dbReference type="Proteomes" id="UP000006319"/>
    </source>
</evidence>
<dbReference type="Proteomes" id="UP000006319">
    <property type="component" value="Chromosome 14"/>
</dbReference>
<feature type="region of interest" description="Disordered" evidence="1">
    <location>
        <begin position="32"/>
        <end position="54"/>
    </location>
</feature>
<dbReference type="VEuPathDB" id="PlasmoDB:PCYB_145590"/>
<protein>
    <submittedName>
        <fullName evidence="2">Uncharacterized protein</fullName>
    </submittedName>
</protein>